<feature type="non-terminal residue" evidence="1">
    <location>
        <position position="1"/>
    </location>
</feature>
<evidence type="ECO:0000313" key="1">
    <source>
        <dbReference type="EMBL" id="KKK51854.1"/>
    </source>
</evidence>
<dbReference type="AlphaFoldDB" id="A0A0F8YCK9"/>
<organism evidence="1">
    <name type="scientific">marine sediment metagenome</name>
    <dbReference type="NCBI Taxonomy" id="412755"/>
    <lineage>
        <taxon>unclassified sequences</taxon>
        <taxon>metagenomes</taxon>
        <taxon>ecological metagenomes</taxon>
    </lineage>
</organism>
<protein>
    <submittedName>
        <fullName evidence="1">Uncharacterized protein</fullName>
    </submittedName>
</protein>
<accession>A0A0F8YCK9</accession>
<reference evidence="1" key="1">
    <citation type="journal article" date="2015" name="Nature">
        <title>Complex archaea that bridge the gap between prokaryotes and eukaryotes.</title>
        <authorList>
            <person name="Spang A."/>
            <person name="Saw J.H."/>
            <person name="Jorgensen S.L."/>
            <person name="Zaremba-Niedzwiedzka K."/>
            <person name="Martijn J."/>
            <person name="Lind A.E."/>
            <person name="van Eijk R."/>
            <person name="Schleper C."/>
            <person name="Guy L."/>
            <person name="Ettema T.J."/>
        </authorList>
    </citation>
    <scope>NUCLEOTIDE SEQUENCE</scope>
</reference>
<sequence length="28" mass="3075">HNIPFVNGFAVAELVFIVNDGDVAKQFN</sequence>
<proteinExistence type="predicted"/>
<gene>
    <name evidence="1" type="ORF">LCGC14_3110810</name>
</gene>
<comment type="caution">
    <text evidence="1">The sequence shown here is derived from an EMBL/GenBank/DDBJ whole genome shotgun (WGS) entry which is preliminary data.</text>
</comment>
<name>A0A0F8YCK9_9ZZZZ</name>
<dbReference type="EMBL" id="LAZR01067301">
    <property type="protein sequence ID" value="KKK51854.1"/>
    <property type="molecule type" value="Genomic_DNA"/>
</dbReference>